<dbReference type="Pfam" id="PF00173">
    <property type="entry name" value="Cyt-b5"/>
    <property type="match status" value="1"/>
</dbReference>
<reference evidence="13" key="1">
    <citation type="submission" date="2018-11" db="EMBL/GenBank/DDBJ databases">
        <title>Henneguya salminicola genome and transcriptome.</title>
        <authorList>
            <person name="Yahalomi D."/>
            <person name="Atkinson S.D."/>
            <person name="Neuhof M."/>
            <person name="Chang E.S."/>
            <person name="Philippe H."/>
            <person name="Cartwright P."/>
            <person name="Bartholomew J.L."/>
            <person name="Huchon D."/>
        </authorList>
    </citation>
    <scope>NUCLEOTIDE SEQUENCE</scope>
    <source>
        <strain evidence="13">Hz1</strain>
        <tissue evidence="13">Whole</tissue>
    </source>
</reference>
<keyword evidence="6 11" id="KW-1133">Transmembrane helix</keyword>
<dbReference type="PROSITE" id="PS50255">
    <property type="entry name" value="CYTOCHROME_B5_2"/>
    <property type="match status" value="1"/>
</dbReference>
<comment type="similarity">
    <text evidence="11">Belongs to the cytochrome b5 family.</text>
</comment>
<keyword evidence="7" id="KW-0560">Oxidoreductase</keyword>
<evidence type="ECO:0000256" key="8">
    <source>
        <dbReference type="ARBA" id="ARBA00023004"/>
    </source>
</evidence>
<dbReference type="AlphaFoldDB" id="A0A6G3MF53"/>
<dbReference type="PRINTS" id="PR00363">
    <property type="entry name" value="CYTOCHROMEB5"/>
</dbReference>
<dbReference type="FunFam" id="3.10.120.10:FF:000007">
    <property type="entry name" value="Sulfite oxidase, mitochondrial"/>
    <property type="match status" value="1"/>
</dbReference>
<dbReference type="GO" id="GO:0006629">
    <property type="term" value="P:lipid metabolic process"/>
    <property type="evidence" value="ECO:0007669"/>
    <property type="project" value="UniProtKB-KW"/>
</dbReference>
<organism evidence="13">
    <name type="scientific">Henneguya salminicola</name>
    <name type="common">Myxosporean</name>
    <dbReference type="NCBI Taxonomy" id="69463"/>
    <lineage>
        <taxon>Eukaryota</taxon>
        <taxon>Metazoa</taxon>
        <taxon>Cnidaria</taxon>
        <taxon>Myxozoa</taxon>
        <taxon>Myxosporea</taxon>
        <taxon>Bivalvulida</taxon>
        <taxon>Platysporina</taxon>
        <taxon>Myxobolidae</taxon>
        <taxon>Henneguya</taxon>
    </lineage>
</organism>
<sequence>MIWFDRKEVSLHCKLDDSWIIYKNSVYDITDFIEKHPGGSKILKSYLGQDITDVMSDASIHSHSNYAFHILEEYKIGSINPAGVKKSNSNYEKKSNEINMRRGILNQLHLVKKDYQNWVYQPITGAVRIFDSDILEFFTRSHWTTVPIFWTPIIVFITLKLYKSLNKEYNFFFQMLFLFGYLLAGILNWSLMEYILHRYLFHLDTNDANIWVLKFHFTIHGLHHKVYSFIILRLQWINIVLCFLQLLQ</sequence>
<keyword evidence="8 11" id="KW-0408">Iron</keyword>
<evidence type="ECO:0000256" key="6">
    <source>
        <dbReference type="ARBA" id="ARBA00022989"/>
    </source>
</evidence>
<dbReference type="EMBL" id="GHBP01001043">
    <property type="protein sequence ID" value="NDJ92576.1"/>
    <property type="molecule type" value="Transcribed_RNA"/>
</dbReference>
<proteinExistence type="inferred from homology"/>
<evidence type="ECO:0000256" key="9">
    <source>
        <dbReference type="ARBA" id="ARBA00023098"/>
    </source>
</evidence>
<evidence type="ECO:0000256" key="5">
    <source>
        <dbReference type="ARBA" id="ARBA00022824"/>
    </source>
</evidence>
<evidence type="ECO:0000256" key="10">
    <source>
        <dbReference type="ARBA" id="ARBA00023136"/>
    </source>
</evidence>
<evidence type="ECO:0000256" key="2">
    <source>
        <dbReference type="ARBA" id="ARBA00022617"/>
    </source>
</evidence>
<accession>A0A6G3MF53</accession>
<dbReference type="InterPro" id="IPR014430">
    <property type="entry name" value="Scs7"/>
</dbReference>
<keyword evidence="9" id="KW-0443">Lipid metabolism</keyword>
<keyword evidence="4 11" id="KW-0479">Metal-binding</keyword>
<keyword evidence="10 11" id="KW-0472">Membrane</keyword>
<evidence type="ECO:0000313" key="13">
    <source>
        <dbReference type="EMBL" id="NDJ92576.1"/>
    </source>
</evidence>
<feature type="transmembrane region" description="Helical" evidence="11">
    <location>
        <begin position="141"/>
        <end position="159"/>
    </location>
</feature>
<evidence type="ECO:0000259" key="12">
    <source>
        <dbReference type="PROSITE" id="PS50255"/>
    </source>
</evidence>
<dbReference type="InterPro" id="IPR001199">
    <property type="entry name" value="Cyt_B5-like_heme/steroid-bd"/>
</dbReference>
<dbReference type="PANTHER" id="PTHR12863:SF1">
    <property type="entry name" value="FATTY ACID 2-HYDROXYLASE"/>
    <property type="match status" value="1"/>
</dbReference>
<protein>
    <submittedName>
        <fullName evidence="13">Fatty acid 2-hydroxylase (Trinotate prediction)</fullName>
    </submittedName>
</protein>
<feature type="transmembrane region" description="Helical" evidence="11">
    <location>
        <begin position="171"/>
        <end position="191"/>
    </location>
</feature>
<dbReference type="InterPro" id="IPR018506">
    <property type="entry name" value="Cyt_B5_heme-BS"/>
</dbReference>
<dbReference type="GO" id="GO:0046872">
    <property type="term" value="F:metal ion binding"/>
    <property type="evidence" value="ECO:0007669"/>
    <property type="project" value="UniProtKB-UniRule"/>
</dbReference>
<evidence type="ECO:0000256" key="4">
    <source>
        <dbReference type="ARBA" id="ARBA00022723"/>
    </source>
</evidence>
<feature type="domain" description="Cytochrome b5 heme-binding" evidence="12">
    <location>
        <begin position="1"/>
        <end position="80"/>
    </location>
</feature>
<dbReference type="GO" id="GO:0005789">
    <property type="term" value="C:endoplasmic reticulum membrane"/>
    <property type="evidence" value="ECO:0007669"/>
    <property type="project" value="UniProtKB-SubCell"/>
</dbReference>
<evidence type="ECO:0000256" key="11">
    <source>
        <dbReference type="RuleBase" id="RU362121"/>
    </source>
</evidence>
<evidence type="ECO:0000256" key="3">
    <source>
        <dbReference type="ARBA" id="ARBA00022692"/>
    </source>
</evidence>
<keyword evidence="3 11" id="KW-0812">Transmembrane</keyword>
<keyword evidence="5" id="KW-0256">Endoplasmic reticulum</keyword>
<evidence type="ECO:0000256" key="7">
    <source>
        <dbReference type="ARBA" id="ARBA00023002"/>
    </source>
</evidence>
<keyword evidence="2 11" id="KW-0349">Heme</keyword>
<dbReference type="InterPro" id="IPR036400">
    <property type="entry name" value="Cyt_B5-like_heme/steroid_sf"/>
</dbReference>
<dbReference type="Gene3D" id="3.10.120.10">
    <property type="entry name" value="Cytochrome b5-like heme/steroid binding domain"/>
    <property type="match status" value="1"/>
</dbReference>
<dbReference type="GO" id="GO:0080132">
    <property type="term" value="F:fatty acid 2-hydroxylase activity"/>
    <property type="evidence" value="ECO:0007669"/>
    <property type="project" value="InterPro"/>
</dbReference>
<dbReference type="PROSITE" id="PS00191">
    <property type="entry name" value="CYTOCHROME_B5_1"/>
    <property type="match status" value="1"/>
</dbReference>
<dbReference type="SMART" id="SM01117">
    <property type="entry name" value="Cyt-b5"/>
    <property type="match status" value="1"/>
</dbReference>
<comment type="subcellular location">
    <subcellularLocation>
        <location evidence="1">Endoplasmic reticulum membrane</location>
        <topology evidence="1">Multi-pass membrane protein</topology>
    </subcellularLocation>
</comment>
<dbReference type="PANTHER" id="PTHR12863">
    <property type="entry name" value="FATTY ACID HYDROXYLASE"/>
    <property type="match status" value="1"/>
</dbReference>
<comment type="caution">
    <text evidence="11">Lacks conserved residue(s) required for the propagation of feature annotation.</text>
</comment>
<dbReference type="SUPFAM" id="SSF55856">
    <property type="entry name" value="Cytochrome b5-like heme/steroid binding domain"/>
    <property type="match status" value="1"/>
</dbReference>
<dbReference type="GO" id="GO:0020037">
    <property type="term" value="F:heme binding"/>
    <property type="evidence" value="ECO:0007669"/>
    <property type="project" value="UniProtKB-UniRule"/>
</dbReference>
<evidence type="ECO:0000256" key="1">
    <source>
        <dbReference type="ARBA" id="ARBA00004477"/>
    </source>
</evidence>
<name>A0A6G3MF53_HENSL</name>